<evidence type="ECO:0000259" key="8">
    <source>
        <dbReference type="Pfam" id="PF01555"/>
    </source>
</evidence>
<dbReference type="PRINTS" id="PR00506">
    <property type="entry name" value="D21N6MTFRASE"/>
</dbReference>
<evidence type="ECO:0000256" key="6">
    <source>
        <dbReference type="ARBA" id="ARBA00047942"/>
    </source>
</evidence>
<dbReference type="Proteomes" id="UP000437748">
    <property type="component" value="Unassembled WGS sequence"/>
</dbReference>
<evidence type="ECO:0000313" key="10">
    <source>
        <dbReference type="Proteomes" id="UP000437748"/>
    </source>
</evidence>
<evidence type="ECO:0000256" key="7">
    <source>
        <dbReference type="SAM" id="MobiDB-lite"/>
    </source>
</evidence>
<dbReference type="GO" id="GO:0009007">
    <property type="term" value="F:site-specific DNA-methyltransferase (adenine-specific) activity"/>
    <property type="evidence" value="ECO:0007669"/>
    <property type="project" value="UniProtKB-EC"/>
</dbReference>
<dbReference type="InterPro" id="IPR002295">
    <property type="entry name" value="N4/N6-MTase_EcoPI_Mod-like"/>
</dbReference>
<dbReference type="SUPFAM" id="SSF53335">
    <property type="entry name" value="S-adenosyl-L-methionine-dependent methyltransferases"/>
    <property type="match status" value="1"/>
</dbReference>
<dbReference type="GO" id="GO:0003677">
    <property type="term" value="F:DNA binding"/>
    <property type="evidence" value="ECO:0007669"/>
    <property type="project" value="InterPro"/>
</dbReference>
<dbReference type="PIRSF" id="PIRSF015855">
    <property type="entry name" value="TypeIII_Mtase_mKpnI"/>
    <property type="match status" value="1"/>
</dbReference>
<dbReference type="EC" id="2.1.1.72" evidence="2"/>
<dbReference type="OrthoDB" id="9816288at2"/>
<dbReference type="PROSITE" id="PS00092">
    <property type="entry name" value="N6_MTASE"/>
    <property type="match status" value="1"/>
</dbReference>
<keyword evidence="5" id="KW-0949">S-adenosyl-L-methionine</keyword>
<dbReference type="InterPro" id="IPR029063">
    <property type="entry name" value="SAM-dependent_MTases_sf"/>
</dbReference>
<organism evidence="9 10">
    <name type="scientific">Silvanigrella paludirubra</name>
    <dbReference type="NCBI Taxonomy" id="2499159"/>
    <lineage>
        <taxon>Bacteria</taxon>
        <taxon>Pseudomonadati</taxon>
        <taxon>Bdellovibrionota</taxon>
        <taxon>Oligoflexia</taxon>
        <taxon>Silvanigrellales</taxon>
        <taxon>Silvanigrellaceae</taxon>
        <taxon>Silvanigrella</taxon>
    </lineage>
</organism>
<dbReference type="GO" id="GO:0032259">
    <property type="term" value="P:methylation"/>
    <property type="evidence" value="ECO:0007669"/>
    <property type="project" value="UniProtKB-KW"/>
</dbReference>
<comment type="caution">
    <text evidence="9">The sequence shown here is derived from an EMBL/GenBank/DDBJ whole genome shotgun (WGS) entry which is preliminary data.</text>
</comment>
<accession>A0A6N6VVC6</accession>
<dbReference type="AlphaFoldDB" id="A0A6N6VVC6"/>
<reference evidence="9 10" key="1">
    <citation type="submission" date="2019-10" db="EMBL/GenBank/DDBJ databases">
        <title>New species of Slilvanegrellaceae.</title>
        <authorList>
            <person name="Pitt A."/>
            <person name="Hahn M.W."/>
        </authorList>
    </citation>
    <scope>NUCLEOTIDE SEQUENCE [LARGE SCALE GENOMIC DNA]</scope>
    <source>
        <strain evidence="9 10">SP-Ram-0.45-NSY-1</strain>
    </source>
</reference>
<feature type="region of interest" description="Disordered" evidence="7">
    <location>
        <begin position="405"/>
        <end position="424"/>
    </location>
</feature>
<evidence type="ECO:0000313" key="9">
    <source>
        <dbReference type="EMBL" id="KAB8040021.1"/>
    </source>
</evidence>
<comment type="catalytic activity">
    <reaction evidence="6">
        <text>a 2'-deoxyadenosine in DNA + S-adenosyl-L-methionine = an N(6)-methyl-2'-deoxyadenosine in DNA + S-adenosyl-L-homocysteine + H(+)</text>
        <dbReference type="Rhea" id="RHEA:15197"/>
        <dbReference type="Rhea" id="RHEA-COMP:12418"/>
        <dbReference type="Rhea" id="RHEA-COMP:12419"/>
        <dbReference type="ChEBI" id="CHEBI:15378"/>
        <dbReference type="ChEBI" id="CHEBI:57856"/>
        <dbReference type="ChEBI" id="CHEBI:59789"/>
        <dbReference type="ChEBI" id="CHEBI:90615"/>
        <dbReference type="ChEBI" id="CHEBI:90616"/>
        <dbReference type="EC" id="2.1.1.72"/>
    </reaction>
</comment>
<dbReference type="Gene3D" id="3.40.50.150">
    <property type="entry name" value="Vaccinia Virus protein VP39"/>
    <property type="match status" value="1"/>
</dbReference>
<keyword evidence="3" id="KW-0489">Methyltransferase</keyword>
<evidence type="ECO:0000256" key="5">
    <source>
        <dbReference type="ARBA" id="ARBA00022691"/>
    </source>
</evidence>
<dbReference type="RefSeq" id="WP_153419750.1">
    <property type="nucleotide sequence ID" value="NZ_WFLM01000002.1"/>
</dbReference>
<evidence type="ECO:0000256" key="2">
    <source>
        <dbReference type="ARBA" id="ARBA00011900"/>
    </source>
</evidence>
<dbReference type="InterPro" id="IPR002052">
    <property type="entry name" value="DNA_methylase_N6_adenine_CS"/>
</dbReference>
<gene>
    <name evidence="9" type="ORF">GCL60_07080</name>
</gene>
<comment type="similarity">
    <text evidence="1">Belongs to the N(4)/N(6)-methyltransferase family.</text>
</comment>
<keyword evidence="4" id="KW-0808">Transferase</keyword>
<name>A0A6N6VVC6_9BACT</name>
<dbReference type="GO" id="GO:0008170">
    <property type="term" value="F:N-methyltransferase activity"/>
    <property type="evidence" value="ECO:0007669"/>
    <property type="project" value="InterPro"/>
</dbReference>
<dbReference type="EMBL" id="WFLM01000002">
    <property type="protein sequence ID" value="KAB8040021.1"/>
    <property type="molecule type" value="Genomic_DNA"/>
</dbReference>
<evidence type="ECO:0000256" key="1">
    <source>
        <dbReference type="ARBA" id="ARBA00006594"/>
    </source>
</evidence>
<feature type="domain" description="DNA methylase N-4/N-6" evidence="8">
    <location>
        <begin position="42"/>
        <end position="367"/>
    </location>
</feature>
<dbReference type="InterPro" id="IPR002941">
    <property type="entry name" value="DNA_methylase_N4/N6"/>
</dbReference>
<evidence type="ECO:0000256" key="3">
    <source>
        <dbReference type="ARBA" id="ARBA00022603"/>
    </source>
</evidence>
<evidence type="ECO:0000256" key="4">
    <source>
        <dbReference type="ARBA" id="ARBA00022679"/>
    </source>
</evidence>
<dbReference type="Pfam" id="PF01555">
    <property type="entry name" value="N6_N4_Mtase"/>
    <property type="match status" value="1"/>
</dbReference>
<proteinExistence type="inferred from homology"/>
<keyword evidence="10" id="KW-1185">Reference proteome</keyword>
<protein>
    <recommendedName>
        <fullName evidence="2">site-specific DNA-methyltransferase (adenine-specific)</fullName>
        <ecNumber evidence="2">2.1.1.72</ecNumber>
    </recommendedName>
</protein>
<sequence length="424" mass="48982">MSNFLDIESKKQIPLNDVLNSVIEGDNLQVMQELITYYENKIKLIYIDPPYNTKRKFIYNDNFGSHQNWVEMMRPRLEIAHKILKDDGFIFVSIDDNEVHYLRILMDKIFGEENFRNCIIVPRGTKNVQAQFLYSNSIAIGHEYVLFYSKKKDTKIKKFEINRSFKKAGTWNNHWRGTDRPNLRYELFGIFPKKGQWRWSKERSLIAIQNYDSLLEKLNKTSVEKGIKNHEIDNWFSEQILNGKKIDLLRLGKTGKPEHYVPSSETKLGNDVWMDINISGNKDLKKILKNKHFDMPKSVELIKRIIKIVTLSNSNDIILDFFAGSGTTAQATLELNREDNGNRSFILIQSPEKISDSFLISCDKEDTISKLTYQRIQTFLEQNNLKINIKFLNQSIPNVINSSSAGGGGGALTSSSNPPMIKVI</sequence>